<dbReference type="InterPro" id="IPR013325">
    <property type="entry name" value="RNA_pol_sigma_r2"/>
</dbReference>
<evidence type="ECO:0000313" key="9">
    <source>
        <dbReference type="Proteomes" id="UP000660380"/>
    </source>
</evidence>
<dbReference type="InterPro" id="IPR013249">
    <property type="entry name" value="RNA_pol_sigma70_r4_t2"/>
</dbReference>
<evidence type="ECO:0000256" key="2">
    <source>
        <dbReference type="ARBA" id="ARBA00023015"/>
    </source>
</evidence>
<protein>
    <submittedName>
        <fullName evidence="8">Sigma-70 family RNA polymerase sigma factor</fullName>
    </submittedName>
</protein>
<sequence>MQASPSDQKFLLKSLSQRDYTAFWQIWMPYQDYLYHCCLTWMDGNVTDAQDALSQATLKAWDKLPHHADKITNLKAWLTRFTHNVCMDIHREHGRRTIGIDNFEEIAGQVEVVTFPVESSESAILDSEIEITIRCAIKALPSRLRSPFIMRFEQDMSYLDIAQKLGISIDNVYKRISQARSILKQQMNKYLLQEDDSAFLEIPLPSIKKKKPTKANLNKKIQQKLAAAWLTQAEASGEALHNREMQCLYCLSTHICKNGNRKGKQNYLCKKCDRQFINSYSSKRYPSEVRERCLKLYADGMGYRAIARETGVSHNTVINWVKQDVP</sequence>
<dbReference type="Pfam" id="PF08281">
    <property type="entry name" value="Sigma70_r4_2"/>
    <property type="match status" value="1"/>
</dbReference>
<dbReference type="SUPFAM" id="SSF88946">
    <property type="entry name" value="Sigma2 domain of RNA polymerase sigma factors"/>
    <property type="match status" value="1"/>
</dbReference>
<dbReference type="InterPro" id="IPR013324">
    <property type="entry name" value="RNA_pol_sigma_r3/r4-like"/>
</dbReference>
<evidence type="ECO:0000256" key="5">
    <source>
        <dbReference type="ARBA" id="ARBA00023163"/>
    </source>
</evidence>
<comment type="caution">
    <text evidence="8">The sequence shown here is derived from an EMBL/GenBank/DDBJ whole genome shotgun (WGS) entry which is preliminary data.</text>
</comment>
<keyword evidence="9" id="KW-1185">Reference proteome</keyword>
<evidence type="ECO:0000256" key="1">
    <source>
        <dbReference type="ARBA" id="ARBA00010641"/>
    </source>
</evidence>
<dbReference type="InterPro" id="IPR007627">
    <property type="entry name" value="RNA_pol_sigma70_r2"/>
</dbReference>
<dbReference type="PANTHER" id="PTHR43133">
    <property type="entry name" value="RNA POLYMERASE ECF-TYPE SIGMA FACTO"/>
    <property type="match status" value="1"/>
</dbReference>
<comment type="similarity">
    <text evidence="1">Belongs to the sigma-70 factor family. ECF subfamily.</text>
</comment>
<dbReference type="Pfam" id="PF04542">
    <property type="entry name" value="Sigma70_r2"/>
    <property type="match status" value="1"/>
</dbReference>
<dbReference type="CDD" id="cd06171">
    <property type="entry name" value="Sigma70_r4"/>
    <property type="match status" value="1"/>
</dbReference>
<name>A0ABR8GSD0_9CYAN</name>
<dbReference type="NCBIfam" id="TIGR02937">
    <property type="entry name" value="sigma70-ECF"/>
    <property type="match status" value="1"/>
</dbReference>
<evidence type="ECO:0000313" key="8">
    <source>
        <dbReference type="EMBL" id="MBD2606025.1"/>
    </source>
</evidence>
<dbReference type="InterPro" id="IPR014284">
    <property type="entry name" value="RNA_pol_sigma-70_dom"/>
</dbReference>
<dbReference type="Pfam" id="PF13384">
    <property type="entry name" value="HTH_23"/>
    <property type="match status" value="1"/>
</dbReference>
<keyword evidence="5" id="KW-0804">Transcription</keyword>
<dbReference type="RefSeq" id="WP_051502939.1">
    <property type="nucleotide sequence ID" value="NZ_JACJTA010000033.1"/>
</dbReference>
<reference evidence="8 9" key="1">
    <citation type="journal article" date="2020" name="ISME J.">
        <title>Comparative genomics reveals insights into cyanobacterial evolution and habitat adaptation.</title>
        <authorList>
            <person name="Chen M.Y."/>
            <person name="Teng W.K."/>
            <person name="Zhao L."/>
            <person name="Hu C.X."/>
            <person name="Zhou Y.K."/>
            <person name="Han B.P."/>
            <person name="Song L.R."/>
            <person name="Shu W.S."/>
        </authorList>
    </citation>
    <scope>NUCLEOTIDE SEQUENCE [LARGE SCALE GENOMIC DNA]</scope>
    <source>
        <strain evidence="8 9">FACHB-248</strain>
    </source>
</reference>
<dbReference type="EMBL" id="JACJTA010000033">
    <property type="protein sequence ID" value="MBD2606025.1"/>
    <property type="molecule type" value="Genomic_DNA"/>
</dbReference>
<dbReference type="SUPFAM" id="SSF88659">
    <property type="entry name" value="Sigma3 and sigma4 domains of RNA polymerase sigma factors"/>
    <property type="match status" value="1"/>
</dbReference>
<dbReference type="InterPro" id="IPR036388">
    <property type="entry name" value="WH-like_DNA-bd_sf"/>
</dbReference>
<evidence type="ECO:0000256" key="3">
    <source>
        <dbReference type="ARBA" id="ARBA00023082"/>
    </source>
</evidence>
<gene>
    <name evidence="8" type="ORF">H6G81_16205</name>
</gene>
<accession>A0ABR8GSD0</accession>
<dbReference type="PANTHER" id="PTHR43133:SF8">
    <property type="entry name" value="RNA POLYMERASE SIGMA FACTOR HI_1459-RELATED"/>
    <property type="match status" value="1"/>
</dbReference>
<feature type="domain" description="RNA polymerase sigma factor 70 region 4 type 2" evidence="7">
    <location>
        <begin position="133"/>
        <end position="181"/>
    </location>
</feature>
<organism evidence="8 9">
    <name type="scientific">Scytonema hofmannii FACHB-248</name>
    <dbReference type="NCBI Taxonomy" id="1842502"/>
    <lineage>
        <taxon>Bacteria</taxon>
        <taxon>Bacillati</taxon>
        <taxon>Cyanobacteriota</taxon>
        <taxon>Cyanophyceae</taxon>
        <taxon>Nostocales</taxon>
        <taxon>Scytonemataceae</taxon>
        <taxon>Scytonema</taxon>
    </lineage>
</organism>
<keyword evidence="4" id="KW-0238">DNA-binding</keyword>
<dbReference type="InterPro" id="IPR039425">
    <property type="entry name" value="RNA_pol_sigma-70-like"/>
</dbReference>
<dbReference type="InterPro" id="IPR009057">
    <property type="entry name" value="Homeodomain-like_sf"/>
</dbReference>
<keyword evidence="3" id="KW-0731">Sigma factor</keyword>
<dbReference type="Gene3D" id="1.10.10.10">
    <property type="entry name" value="Winged helix-like DNA-binding domain superfamily/Winged helix DNA-binding domain"/>
    <property type="match status" value="2"/>
</dbReference>
<evidence type="ECO:0000259" key="7">
    <source>
        <dbReference type="Pfam" id="PF08281"/>
    </source>
</evidence>
<dbReference type="Gene3D" id="1.10.1740.10">
    <property type="match status" value="1"/>
</dbReference>
<evidence type="ECO:0000259" key="6">
    <source>
        <dbReference type="Pfam" id="PF04542"/>
    </source>
</evidence>
<evidence type="ECO:0000256" key="4">
    <source>
        <dbReference type="ARBA" id="ARBA00023125"/>
    </source>
</evidence>
<proteinExistence type="inferred from homology"/>
<dbReference type="Proteomes" id="UP000660380">
    <property type="component" value="Unassembled WGS sequence"/>
</dbReference>
<dbReference type="SUPFAM" id="SSF46689">
    <property type="entry name" value="Homeodomain-like"/>
    <property type="match status" value="1"/>
</dbReference>
<feature type="domain" description="RNA polymerase sigma-70 region 2" evidence="6">
    <location>
        <begin position="30"/>
        <end position="95"/>
    </location>
</feature>
<keyword evidence="2" id="KW-0805">Transcription regulation</keyword>